<evidence type="ECO:0000256" key="4">
    <source>
        <dbReference type="ARBA" id="ARBA00022989"/>
    </source>
</evidence>
<dbReference type="PROSITE" id="PS51781">
    <property type="entry name" value="SH3B"/>
    <property type="match status" value="1"/>
</dbReference>
<keyword evidence="3" id="KW-0732">Signal</keyword>
<dbReference type="NCBIfam" id="TIGR04211">
    <property type="entry name" value="SH3_and_anchor"/>
    <property type="match status" value="1"/>
</dbReference>
<accession>A0YDS9</accession>
<name>A0YDS9_9GAMM</name>
<keyword evidence="5 7" id="KW-0472">Membrane</keyword>
<evidence type="ECO:0000256" key="3">
    <source>
        <dbReference type="ARBA" id="ARBA00022729"/>
    </source>
</evidence>
<evidence type="ECO:0000256" key="5">
    <source>
        <dbReference type="ARBA" id="ARBA00023136"/>
    </source>
</evidence>
<organism evidence="9 10">
    <name type="scientific">marine gamma proteobacterium HTCC2143</name>
    <dbReference type="NCBI Taxonomy" id="247633"/>
    <lineage>
        <taxon>Bacteria</taxon>
        <taxon>Pseudomonadati</taxon>
        <taxon>Pseudomonadota</taxon>
        <taxon>Gammaproteobacteria</taxon>
        <taxon>Cellvibrionales</taxon>
        <taxon>Spongiibacteraceae</taxon>
        <taxon>BD1-7 clade</taxon>
    </lineage>
</organism>
<evidence type="ECO:0000313" key="10">
    <source>
        <dbReference type="Proteomes" id="UP000004931"/>
    </source>
</evidence>
<dbReference type="Gene3D" id="2.30.30.40">
    <property type="entry name" value="SH3 Domains"/>
    <property type="match status" value="1"/>
</dbReference>
<keyword evidence="10" id="KW-1185">Reference proteome</keyword>
<protein>
    <submittedName>
        <fullName evidence="9">SH3 domain protein</fullName>
    </submittedName>
</protein>
<evidence type="ECO:0000259" key="8">
    <source>
        <dbReference type="PROSITE" id="PS51781"/>
    </source>
</evidence>
<evidence type="ECO:0000256" key="2">
    <source>
        <dbReference type="ARBA" id="ARBA00022692"/>
    </source>
</evidence>
<feature type="coiled-coil region" evidence="6">
    <location>
        <begin position="102"/>
        <end position="181"/>
    </location>
</feature>
<evidence type="ECO:0000256" key="1">
    <source>
        <dbReference type="ARBA" id="ARBA00004167"/>
    </source>
</evidence>
<dbReference type="Proteomes" id="UP000004931">
    <property type="component" value="Unassembled WGS sequence"/>
</dbReference>
<sequence length="230" mass="26004">MRNTTKESIVKRIIILLFVLGTSSELYSAETRYIRDELYVPLRSGQTTQYRIVHKGLVSGTALVVLEKSEDGKYSFVRTPRGIEGWLQTQYLSDSPAGRDLARVANRQLADLQQRYDELNKQVKQLSSEQKSAKQQFSVLASGSSKTSKELERIKAISANAIQLNEDNQRLLEENQMLKKEVVLTTTDNQRLTDNEENDAFLNGALAVLLGVMITLIVPRAWPKKSTEWA</sequence>
<comment type="subcellular location">
    <subcellularLocation>
        <location evidence="1">Membrane</location>
        <topology evidence="1">Single-pass membrane protein</topology>
    </subcellularLocation>
</comment>
<evidence type="ECO:0000313" key="9">
    <source>
        <dbReference type="EMBL" id="EAW30963.1"/>
    </source>
</evidence>
<keyword evidence="6" id="KW-0175">Coiled coil</keyword>
<dbReference type="OrthoDB" id="9790951at2"/>
<dbReference type="InterPro" id="IPR016476">
    <property type="entry name" value="SH3_dom_pro"/>
</dbReference>
<feature type="transmembrane region" description="Helical" evidence="7">
    <location>
        <begin position="200"/>
        <end position="218"/>
    </location>
</feature>
<reference evidence="9 10" key="1">
    <citation type="journal article" date="2010" name="J. Bacteriol.">
        <title>Genome sequence of the oligotrophic marine Gammaproteobacterium HTCC2143, isolated from the Oregon Coast.</title>
        <authorList>
            <person name="Oh H.M."/>
            <person name="Kang I."/>
            <person name="Ferriera S."/>
            <person name="Giovannoni S.J."/>
            <person name="Cho J.C."/>
        </authorList>
    </citation>
    <scope>NUCLEOTIDE SEQUENCE [LARGE SCALE GENOMIC DNA]</scope>
    <source>
        <strain evidence="9 10">HTCC2143</strain>
    </source>
</reference>
<keyword evidence="4 7" id="KW-1133">Transmembrane helix</keyword>
<feature type="domain" description="SH3b" evidence="8">
    <location>
        <begin position="29"/>
        <end position="96"/>
    </location>
</feature>
<dbReference type="GO" id="GO:0016020">
    <property type="term" value="C:membrane"/>
    <property type="evidence" value="ECO:0007669"/>
    <property type="project" value="UniProtKB-SubCell"/>
</dbReference>
<comment type="caution">
    <text evidence="9">The sequence shown here is derived from an EMBL/GenBank/DDBJ whole genome shotgun (WGS) entry which is preliminary data.</text>
</comment>
<evidence type="ECO:0000256" key="6">
    <source>
        <dbReference type="SAM" id="Coils"/>
    </source>
</evidence>
<dbReference type="InterPro" id="IPR003646">
    <property type="entry name" value="SH3-like_bac-type"/>
</dbReference>
<proteinExistence type="predicted"/>
<gene>
    <name evidence="9" type="ORF">GP2143_10212</name>
</gene>
<dbReference type="AlphaFoldDB" id="A0YDS9"/>
<evidence type="ECO:0000256" key="7">
    <source>
        <dbReference type="SAM" id="Phobius"/>
    </source>
</evidence>
<dbReference type="STRING" id="247633.GP2143_10212"/>
<dbReference type="EMBL" id="AAVT01000005">
    <property type="protein sequence ID" value="EAW30963.1"/>
    <property type="molecule type" value="Genomic_DNA"/>
</dbReference>
<keyword evidence="2 7" id="KW-0812">Transmembrane</keyword>
<dbReference type="eggNOG" id="COG4991">
    <property type="taxonomic scope" value="Bacteria"/>
</dbReference>